<dbReference type="NCBIfam" id="NF006183">
    <property type="entry name" value="PRK08318.1"/>
    <property type="match status" value="1"/>
</dbReference>
<evidence type="ECO:0000256" key="11">
    <source>
        <dbReference type="ARBA" id="ARBA00022737"/>
    </source>
</evidence>
<evidence type="ECO:0000313" key="21">
    <source>
        <dbReference type="EMBL" id="CAK8989034.1"/>
    </source>
</evidence>
<dbReference type="Gene3D" id="3.30.70.20">
    <property type="match status" value="1"/>
</dbReference>
<dbReference type="InterPro" id="IPR028261">
    <property type="entry name" value="DPD_II"/>
</dbReference>
<evidence type="ECO:0000256" key="19">
    <source>
        <dbReference type="ARBA" id="ARBA00032722"/>
    </source>
</evidence>
<dbReference type="InterPro" id="IPR036188">
    <property type="entry name" value="FAD/NAD-bd_sf"/>
</dbReference>
<evidence type="ECO:0000256" key="5">
    <source>
        <dbReference type="ARBA" id="ARBA00010804"/>
    </source>
</evidence>
<keyword evidence="7" id="KW-0004">4Fe-4S</keyword>
<name>A0ABP0HI67_9DINO</name>
<keyword evidence="9" id="KW-0288">FMN</keyword>
<protein>
    <recommendedName>
        <fullName evidence="6">dihydropyrimidine dehydrogenase (NADP(+))</fullName>
        <ecNumber evidence="6">1.3.1.2</ecNumber>
    </recommendedName>
    <alternativeName>
        <fullName evidence="19">Dihydrothymine dehydrogenase</fullName>
    </alternativeName>
    <alternativeName>
        <fullName evidence="18">Dihydrouracil dehydrogenase</fullName>
    </alternativeName>
</protein>
<dbReference type="Gene3D" id="1.10.1060.10">
    <property type="entry name" value="Alpha-helical ferredoxin"/>
    <property type="match status" value="1"/>
</dbReference>
<keyword evidence="11" id="KW-0677">Repeat</keyword>
<dbReference type="PROSITE" id="PS00198">
    <property type="entry name" value="4FE4S_FER_1"/>
    <property type="match status" value="1"/>
</dbReference>
<dbReference type="Pfam" id="PF01180">
    <property type="entry name" value="DHO_dh"/>
    <property type="match status" value="1"/>
</dbReference>
<dbReference type="InterPro" id="IPR013785">
    <property type="entry name" value="Aldolase_TIM"/>
</dbReference>
<evidence type="ECO:0000259" key="20">
    <source>
        <dbReference type="PROSITE" id="PS51379"/>
    </source>
</evidence>
<dbReference type="InterPro" id="IPR023753">
    <property type="entry name" value="FAD/NAD-binding_dom"/>
</dbReference>
<feature type="domain" description="4Fe-4S ferredoxin-type" evidence="20">
    <location>
        <begin position="34"/>
        <end position="67"/>
    </location>
</feature>
<reference evidence="21 22" key="1">
    <citation type="submission" date="2024-02" db="EMBL/GenBank/DDBJ databases">
        <authorList>
            <person name="Chen Y."/>
            <person name="Shah S."/>
            <person name="Dougan E. K."/>
            <person name="Thang M."/>
            <person name="Chan C."/>
        </authorList>
    </citation>
    <scope>NUCLEOTIDE SEQUENCE [LARGE SCALE GENOMIC DNA]</scope>
</reference>
<dbReference type="PRINTS" id="PR00368">
    <property type="entry name" value="FADPNR"/>
</dbReference>
<evidence type="ECO:0000256" key="13">
    <source>
        <dbReference type="ARBA" id="ARBA00022827"/>
    </source>
</evidence>
<gene>
    <name evidence="21" type="ORF">SCF082_LOCUS1654</name>
</gene>
<evidence type="ECO:0000256" key="3">
    <source>
        <dbReference type="ARBA" id="ARBA00001974"/>
    </source>
</evidence>
<dbReference type="InterPro" id="IPR009051">
    <property type="entry name" value="Helical_ferredxn"/>
</dbReference>
<keyword evidence="14" id="KW-0521">NADP</keyword>
<dbReference type="EC" id="1.3.1.2" evidence="6"/>
<dbReference type="EMBL" id="CAXAMM010000792">
    <property type="protein sequence ID" value="CAK8989034.1"/>
    <property type="molecule type" value="Genomic_DNA"/>
</dbReference>
<dbReference type="PANTHER" id="PTHR43073">
    <property type="entry name" value="DIHYDROPYRIMIDINE DEHYDROGENASE [NADP(+)]"/>
    <property type="match status" value="1"/>
</dbReference>
<keyword evidence="17" id="KW-0411">Iron-sulfur</keyword>
<feature type="domain" description="4Fe-4S ferredoxin-type" evidence="20">
    <location>
        <begin position="762"/>
        <end position="795"/>
    </location>
</feature>
<comment type="similarity">
    <text evidence="5">Belongs to the dihydropyrimidine dehydrogenase family.</text>
</comment>
<evidence type="ECO:0000256" key="16">
    <source>
        <dbReference type="ARBA" id="ARBA00023004"/>
    </source>
</evidence>
<evidence type="ECO:0000256" key="9">
    <source>
        <dbReference type="ARBA" id="ARBA00022643"/>
    </source>
</evidence>
<dbReference type="SUPFAM" id="SSF51971">
    <property type="entry name" value="Nucleotide-binding domain"/>
    <property type="match status" value="1"/>
</dbReference>
<dbReference type="InterPro" id="IPR005720">
    <property type="entry name" value="Dihydroorotate_DH_cat"/>
</dbReference>
<evidence type="ECO:0000256" key="14">
    <source>
        <dbReference type="ARBA" id="ARBA00022857"/>
    </source>
</evidence>
<keyword evidence="8" id="KW-0285">Flavoprotein</keyword>
<comment type="cofactor">
    <cofactor evidence="1">
        <name>FMN</name>
        <dbReference type="ChEBI" id="CHEBI:58210"/>
    </cofactor>
</comment>
<dbReference type="CDD" id="cd02940">
    <property type="entry name" value="DHPD_FMN"/>
    <property type="match status" value="1"/>
</dbReference>
<dbReference type="SUPFAM" id="SSF54862">
    <property type="entry name" value="4Fe-4S ferredoxins"/>
    <property type="match status" value="1"/>
</dbReference>
<dbReference type="Gene3D" id="3.20.20.70">
    <property type="entry name" value="Aldolase class I"/>
    <property type="match status" value="1"/>
</dbReference>
<evidence type="ECO:0000256" key="18">
    <source>
        <dbReference type="ARBA" id="ARBA00030119"/>
    </source>
</evidence>
<comment type="cofactor">
    <cofactor evidence="2">
        <name>[4Fe-4S] cluster</name>
        <dbReference type="ChEBI" id="CHEBI:49883"/>
    </cofactor>
</comment>
<keyword evidence="15" id="KW-0560">Oxidoreductase</keyword>
<keyword evidence="10" id="KW-0479">Metal-binding</keyword>
<sequence>MTQTKAGPDISPGRLPRDAYAENFSDLHPLLEPHEAQVEADRCYFCYDAPCVQACPTGIDIPQFIRQISTGNPDGSAKTIFEQNILGGMCARVCPTETLCEQVCVREVAEGKPVKIGQLQRHATDHYMAGHDTTPFNRAAPTGMKVAVVGAGPAGLSCAHRLAVHGHDVTLFDAREKAGGLNEYGIASYKTVDNFAAREVDFILSIGGIELKTGMRLGAELDLAELRATYDAVFLGVGLGGVNALNKDNEGHNGVLNAVDYIADLRQTDDLASLPVGRHIVVIGGGMTAVDIAVQKKLLGADDVTIVYRRGQDRMNASKFEQELAQTTGVKILTSAQPHALVVEDGHVNSIELERTRTAEDGSLQGIGEFLTLPADMVFKAVGQTLVLDDLDASIKTERGRIVVDADRKTNLGDVWAGGDCVLGGEDLTVTAVEDGKIAAESIHAALSGQAQEYNVVRAFKAGWGGVVWKTLGEDPAIVNVNGPRYGAIHGKDRQLIGLNNIELITDRPLEVNLREIKQVKRDWPDRALVVSLMVPCEEQNWIDILKRVEETGADGVELNFGCPHGMSERGMGSAVGQVPEYIEMVTRWVKQHSRMPCIVKLTPNITDIRKPAQAAKAGGADAVSLINTINSIMGVDLDIMSPSPSVDGKGAHGGYCGPAVKPIALNMVAEIARDPSTHGLPISGIGGITNWRDAAEFMALGAGSVQVCTAAMTYGFKVVEDMIDGLSDWMDEKGFTSVDQIVGRAVPNVSDWQYLNLNYIAKAKIDQDLCIMCGRCHIACEDTSHQAITSMVDGERRFEVIDEECVGCNLCVSVCPVENCITMDAMAPGSIDPRTKKVVEKDYANWTTHPNNPMAVKDAAE</sequence>
<dbReference type="PANTHER" id="PTHR43073:SF2">
    <property type="entry name" value="DIHYDROPYRIMIDINE DEHYDROGENASE [NADP(+)]"/>
    <property type="match status" value="1"/>
</dbReference>
<organism evidence="21 22">
    <name type="scientific">Durusdinium trenchii</name>
    <dbReference type="NCBI Taxonomy" id="1381693"/>
    <lineage>
        <taxon>Eukaryota</taxon>
        <taxon>Sar</taxon>
        <taxon>Alveolata</taxon>
        <taxon>Dinophyceae</taxon>
        <taxon>Suessiales</taxon>
        <taxon>Symbiodiniaceae</taxon>
        <taxon>Durusdinium</taxon>
    </lineage>
</organism>
<evidence type="ECO:0000256" key="1">
    <source>
        <dbReference type="ARBA" id="ARBA00001917"/>
    </source>
</evidence>
<evidence type="ECO:0000256" key="8">
    <source>
        <dbReference type="ARBA" id="ARBA00022630"/>
    </source>
</evidence>
<dbReference type="InterPro" id="IPR017900">
    <property type="entry name" value="4Fe4S_Fe_S_CS"/>
</dbReference>
<feature type="domain" description="4Fe-4S ferredoxin-type" evidence="20">
    <location>
        <begin position="797"/>
        <end position="827"/>
    </location>
</feature>
<comment type="cofactor">
    <cofactor evidence="3">
        <name>FAD</name>
        <dbReference type="ChEBI" id="CHEBI:57692"/>
    </cofactor>
</comment>
<comment type="caution">
    <text evidence="21">The sequence shown here is derived from an EMBL/GenBank/DDBJ whole genome shotgun (WGS) entry which is preliminary data.</text>
</comment>
<evidence type="ECO:0000256" key="6">
    <source>
        <dbReference type="ARBA" id="ARBA00013004"/>
    </source>
</evidence>
<evidence type="ECO:0000256" key="15">
    <source>
        <dbReference type="ARBA" id="ARBA00023002"/>
    </source>
</evidence>
<evidence type="ECO:0000256" key="12">
    <source>
        <dbReference type="ARBA" id="ARBA00022741"/>
    </source>
</evidence>
<dbReference type="Gene3D" id="3.50.50.60">
    <property type="entry name" value="FAD/NAD(P)-binding domain"/>
    <property type="match status" value="3"/>
</dbReference>
<dbReference type="Pfam" id="PF07992">
    <property type="entry name" value="Pyr_redox_2"/>
    <property type="match status" value="1"/>
</dbReference>
<evidence type="ECO:0000256" key="10">
    <source>
        <dbReference type="ARBA" id="ARBA00022723"/>
    </source>
</evidence>
<dbReference type="SUPFAM" id="SSF46548">
    <property type="entry name" value="alpha-helical ferredoxin"/>
    <property type="match status" value="1"/>
</dbReference>
<dbReference type="Proteomes" id="UP001642464">
    <property type="component" value="Unassembled WGS sequence"/>
</dbReference>
<keyword evidence="12" id="KW-0547">Nucleotide-binding</keyword>
<accession>A0ABP0HI67</accession>
<dbReference type="SUPFAM" id="SSF51395">
    <property type="entry name" value="FMN-linked oxidoreductases"/>
    <property type="match status" value="1"/>
</dbReference>
<evidence type="ECO:0000256" key="2">
    <source>
        <dbReference type="ARBA" id="ARBA00001966"/>
    </source>
</evidence>
<evidence type="ECO:0000256" key="17">
    <source>
        <dbReference type="ARBA" id="ARBA00023014"/>
    </source>
</evidence>
<dbReference type="InterPro" id="IPR017896">
    <property type="entry name" value="4Fe4S_Fe-S-bd"/>
</dbReference>
<evidence type="ECO:0000313" key="22">
    <source>
        <dbReference type="Proteomes" id="UP001642464"/>
    </source>
</evidence>
<keyword evidence="22" id="KW-1185">Reference proteome</keyword>
<keyword evidence="16" id="KW-0408">Iron</keyword>
<evidence type="ECO:0000256" key="7">
    <source>
        <dbReference type="ARBA" id="ARBA00022485"/>
    </source>
</evidence>
<keyword evidence="13" id="KW-0274">FAD</keyword>
<dbReference type="PRINTS" id="PR00469">
    <property type="entry name" value="PNDRDTASEII"/>
</dbReference>
<evidence type="ECO:0000256" key="4">
    <source>
        <dbReference type="ARBA" id="ARBA00004668"/>
    </source>
</evidence>
<dbReference type="Pfam" id="PF14691">
    <property type="entry name" value="Fer4_20"/>
    <property type="match status" value="1"/>
</dbReference>
<comment type="pathway">
    <text evidence="4">Amino-acid biosynthesis; beta-alanine biosynthesis.</text>
</comment>
<dbReference type="Pfam" id="PF14697">
    <property type="entry name" value="Fer4_21"/>
    <property type="match status" value="1"/>
</dbReference>
<dbReference type="PROSITE" id="PS51379">
    <property type="entry name" value="4FE4S_FER_2"/>
    <property type="match status" value="3"/>
</dbReference>
<proteinExistence type="inferred from homology"/>